<dbReference type="EMBL" id="MCFI01000005">
    <property type="protein sequence ID" value="ORY84929.1"/>
    <property type="molecule type" value="Genomic_DNA"/>
</dbReference>
<organism evidence="1 2">
    <name type="scientific">Protomyces lactucae-debilis</name>
    <dbReference type="NCBI Taxonomy" id="2754530"/>
    <lineage>
        <taxon>Eukaryota</taxon>
        <taxon>Fungi</taxon>
        <taxon>Dikarya</taxon>
        <taxon>Ascomycota</taxon>
        <taxon>Taphrinomycotina</taxon>
        <taxon>Taphrinomycetes</taxon>
        <taxon>Taphrinales</taxon>
        <taxon>Protomycetaceae</taxon>
        <taxon>Protomyces</taxon>
    </lineage>
</organism>
<dbReference type="AlphaFoldDB" id="A0A1Y2FLW4"/>
<dbReference type="Proteomes" id="UP000193685">
    <property type="component" value="Unassembled WGS sequence"/>
</dbReference>
<proteinExistence type="predicted"/>
<reference evidence="1 2" key="1">
    <citation type="submission" date="2016-07" db="EMBL/GenBank/DDBJ databases">
        <title>Pervasive Adenine N6-methylation of Active Genes in Fungi.</title>
        <authorList>
            <consortium name="DOE Joint Genome Institute"/>
            <person name="Mondo S.J."/>
            <person name="Dannebaum R.O."/>
            <person name="Kuo R.C."/>
            <person name="Labutti K."/>
            <person name="Haridas S."/>
            <person name="Kuo A."/>
            <person name="Salamov A."/>
            <person name="Ahrendt S.R."/>
            <person name="Lipzen A."/>
            <person name="Sullivan W."/>
            <person name="Andreopoulos W.B."/>
            <person name="Clum A."/>
            <person name="Lindquist E."/>
            <person name="Daum C."/>
            <person name="Ramamoorthy G.K."/>
            <person name="Gryganskyi A."/>
            <person name="Culley D."/>
            <person name="Magnuson J.K."/>
            <person name="James T.Y."/>
            <person name="O'Malley M.A."/>
            <person name="Stajich J.E."/>
            <person name="Spatafora J.W."/>
            <person name="Visel A."/>
            <person name="Grigoriev I.V."/>
        </authorList>
    </citation>
    <scope>NUCLEOTIDE SEQUENCE [LARGE SCALE GENOMIC DNA]</scope>
    <source>
        <strain evidence="1 2">12-1054</strain>
    </source>
</reference>
<keyword evidence="2" id="KW-1185">Reference proteome</keyword>
<accession>A0A1Y2FLW4</accession>
<name>A0A1Y2FLW4_PROLT</name>
<gene>
    <name evidence="1" type="ORF">BCR37DRAFT_377844</name>
</gene>
<evidence type="ECO:0000313" key="1">
    <source>
        <dbReference type="EMBL" id="ORY84929.1"/>
    </source>
</evidence>
<comment type="caution">
    <text evidence="1">The sequence shown here is derived from an EMBL/GenBank/DDBJ whole genome shotgun (WGS) entry which is preliminary data.</text>
</comment>
<sequence length="77" mass="8179">MAIGMPSLLLCKPSLLTPAHVVLTTYLRCALLYQVLLSLTTATSPCAGICPVLDGFPLEPVSSFDANLRLSLCLCAR</sequence>
<dbReference type="RefSeq" id="XP_040726712.1">
    <property type="nucleotide sequence ID" value="XM_040868906.1"/>
</dbReference>
<protein>
    <submittedName>
        <fullName evidence="1">Uncharacterized protein</fullName>
    </submittedName>
</protein>
<evidence type="ECO:0000313" key="2">
    <source>
        <dbReference type="Proteomes" id="UP000193685"/>
    </source>
</evidence>
<dbReference type="GeneID" id="63785505"/>